<dbReference type="InterPro" id="IPR002104">
    <property type="entry name" value="Integrase_catalytic"/>
</dbReference>
<comment type="similarity">
    <text evidence="1">Belongs to the 'phage' integrase family.</text>
</comment>
<dbReference type="PROSITE" id="PS51900">
    <property type="entry name" value="CB"/>
    <property type="match status" value="1"/>
</dbReference>
<feature type="domain" description="Core-binding (CB)" evidence="7">
    <location>
        <begin position="104"/>
        <end position="201"/>
    </location>
</feature>
<dbReference type="RefSeq" id="WP_204375020.1">
    <property type="nucleotide sequence ID" value="NZ_LGIA01000173.1"/>
</dbReference>
<dbReference type="AlphaFoldDB" id="A0A0L8V6X4"/>
<dbReference type="Pfam" id="PF00589">
    <property type="entry name" value="Phage_integrase"/>
    <property type="match status" value="1"/>
</dbReference>
<dbReference type="InterPro" id="IPR010998">
    <property type="entry name" value="Integrase_recombinase_N"/>
</dbReference>
<dbReference type="CDD" id="cd01185">
    <property type="entry name" value="INTN1_C_like"/>
    <property type="match status" value="1"/>
</dbReference>
<comment type="caution">
    <text evidence="8">The sequence shown here is derived from an EMBL/GenBank/DDBJ whole genome shotgun (WGS) entry which is preliminary data.</text>
</comment>
<dbReference type="InterPro" id="IPR025269">
    <property type="entry name" value="SAM-like_dom"/>
</dbReference>
<evidence type="ECO:0000259" key="7">
    <source>
        <dbReference type="PROSITE" id="PS51900"/>
    </source>
</evidence>
<proteinExistence type="inferred from homology"/>
<dbReference type="InterPro" id="IPR035386">
    <property type="entry name" value="Arm-DNA-bind_5"/>
</dbReference>
<dbReference type="GO" id="GO:0003677">
    <property type="term" value="F:DNA binding"/>
    <property type="evidence" value="ECO:0007669"/>
    <property type="project" value="UniProtKB-UniRule"/>
</dbReference>
<dbReference type="Gene3D" id="1.10.150.130">
    <property type="match status" value="1"/>
</dbReference>
<evidence type="ECO:0000256" key="4">
    <source>
        <dbReference type="ARBA" id="ARBA00023172"/>
    </source>
</evidence>
<evidence type="ECO:0000256" key="1">
    <source>
        <dbReference type="ARBA" id="ARBA00008857"/>
    </source>
</evidence>
<protein>
    <submittedName>
        <fullName evidence="8">Integrase</fullName>
    </submittedName>
</protein>
<evidence type="ECO:0000259" key="6">
    <source>
        <dbReference type="PROSITE" id="PS51898"/>
    </source>
</evidence>
<name>A0A0L8V6X4_9BACT</name>
<dbReference type="PROSITE" id="PS51898">
    <property type="entry name" value="TYR_RECOMBINASE"/>
    <property type="match status" value="1"/>
</dbReference>
<dbReference type="PATRIC" id="fig|1409788.3.peg.3262"/>
<dbReference type="GO" id="GO:0015074">
    <property type="term" value="P:DNA integration"/>
    <property type="evidence" value="ECO:0007669"/>
    <property type="project" value="UniProtKB-KW"/>
</dbReference>
<dbReference type="Proteomes" id="UP000036958">
    <property type="component" value="Unassembled WGS sequence"/>
</dbReference>
<evidence type="ECO:0000313" key="9">
    <source>
        <dbReference type="Proteomes" id="UP000036958"/>
    </source>
</evidence>
<dbReference type="PANTHER" id="PTHR30349:SF64">
    <property type="entry name" value="PROPHAGE INTEGRASE INTD-RELATED"/>
    <property type="match status" value="1"/>
</dbReference>
<dbReference type="Pfam" id="PF17293">
    <property type="entry name" value="Arm-DNA-bind_5"/>
    <property type="match status" value="1"/>
</dbReference>
<dbReference type="GO" id="GO:0006310">
    <property type="term" value="P:DNA recombination"/>
    <property type="evidence" value="ECO:0007669"/>
    <property type="project" value="UniProtKB-KW"/>
</dbReference>
<dbReference type="Pfam" id="PF13102">
    <property type="entry name" value="Phage_int_SAM_5"/>
    <property type="match status" value="1"/>
</dbReference>
<dbReference type="InterPro" id="IPR050090">
    <property type="entry name" value="Tyrosine_recombinase_XerCD"/>
</dbReference>
<keyword evidence="9" id="KW-1185">Reference proteome</keyword>
<dbReference type="InterPro" id="IPR013762">
    <property type="entry name" value="Integrase-like_cat_sf"/>
</dbReference>
<keyword evidence="4" id="KW-0233">DNA recombination</keyword>
<reference evidence="9" key="1">
    <citation type="submission" date="2015-07" db="EMBL/GenBank/DDBJ databases">
        <title>Genome sequencing of Sunxiuqinia dokdonensis strain SK.</title>
        <authorList>
            <person name="Ahn S."/>
            <person name="Kim B.-C."/>
        </authorList>
    </citation>
    <scope>NUCLEOTIDE SEQUENCE [LARGE SCALE GENOMIC DNA]</scope>
    <source>
        <strain evidence="9">SK</strain>
    </source>
</reference>
<keyword evidence="2" id="KW-0229">DNA integration</keyword>
<keyword evidence="3 5" id="KW-0238">DNA-binding</keyword>
<organism evidence="8 9">
    <name type="scientific">Sunxiuqinia dokdonensis</name>
    <dbReference type="NCBI Taxonomy" id="1409788"/>
    <lineage>
        <taxon>Bacteria</taxon>
        <taxon>Pseudomonadati</taxon>
        <taxon>Bacteroidota</taxon>
        <taxon>Bacteroidia</taxon>
        <taxon>Marinilabiliales</taxon>
        <taxon>Prolixibacteraceae</taxon>
        <taxon>Sunxiuqinia</taxon>
    </lineage>
</organism>
<dbReference type="InterPro" id="IPR044068">
    <property type="entry name" value="CB"/>
</dbReference>
<sequence length="413" mass="47959">MESTQSFGVQFVTRSNDGKSNLTIYARITVNGSRSEISLKQRVEPNDWNASAEKGRGRSQRVKELNDFLEKVRTKLNNIYRELMVEGDLPTAIMIKNHFLGIQEAGNTILDAFTYHRQVCHRSISPNTFAHYNTTEKYIKEFLMTKYSTKDLTLRKINYKFITDFEYFLRNRQPIDHQKPMQNNGVMKHIQRLRKVVRLAQKLDWLKNDPFSHYEIKFKKTDRGHLEADELQRIEKLKSNLQRLVLAKDLFIFSCYTGLSYIDAIRLKPDDIHLGTDGNHWVISTRQKTGTPIRIPILPKAWEIIQNYSNNPRSRFSGTIFPVISNQKLNSYLKEVADLCGINKNLTFHLARHTFATTVTLSNGVPIESVSKMLGHTSIKTTQIYARIVDSKLSDDMETLKSKLKTKRPFQRL</sequence>
<evidence type="ECO:0000256" key="3">
    <source>
        <dbReference type="ARBA" id="ARBA00023125"/>
    </source>
</evidence>
<feature type="domain" description="Tyr recombinase" evidence="6">
    <location>
        <begin position="221"/>
        <end position="398"/>
    </location>
</feature>
<gene>
    <name evidence="8" type="ORF">NC99_31780</name>
</gene>
<dbReference type="SUPFAM" id="SSF56349">
    <property type="entry name" value="DNA breaking-rejoining enzymes"/>
    <property type="match status" value="1"/>
</dbReference>
<dbReference type="Gene3D" id="1.10.443.10">
    <property type="entry name" value="Intergrase catalytic core"/>
    <property type="match status" value="1"/>
</dbReference>
<dbReference type="PANTHER" id="PTHR30349">
    <property type="entry name" value="PHAGE INTEGRASE-RELATED"/>
    <property type="match status" value="1"/>
</dbReference>
<dbReference type="EMBL" id="LGIA01000173">
    <property type="protein sequence ID" value="KOH43962.1"/>
    <property type="molecule type" value="Genomic_DNA"/>
</dbReference>
<accession>A0A0L8V6X4</accession>
<evidence type="ECO:0000313" key="8">
    <source>
        <dbReference type="EMBL" id="KOH43962.1"/>
    </source>
</evidence>
<dbReference type="InterPro" id="IPR011010">
    <property type="entry name" value="DNA_brk_join_enz"/>
</dbReference>
<evidence type="ECO:0000256" key="2">
    <source>
        <dbReference type="ARBA" id="ARBA00022908"/>
    </source>
</evidence>
<dbReference type="STRING" id="1409788.NC99_31780"/>
<evidence type="ECO:0000256" key="5">
    <source>
        <dbReference type="PROSITE-ProRule" id="PRU01248"/>
    </source>
</evidence>